<dbReference type="GO" id="GO:0043937">
    <property type="term" value="P:regulation of sporulation"/>
    <property type="evidence" value="ECO:0007669"/>
    <property type="project" value="InterPro"/>
</dbReference>
<dbReference type="Proteomes" id="UP000265692">
    <property type="component" value="Unassembled WGS sequence"/>
</dbReference>
<dbReference type="RefSeq" id="WP_118875405.1">
    <property type="nucleotide sequence ID" value="NZ_QWEI01000002.1"/>
</dbReference>
<dbReference type="SUPFAM" id="SSF140500">
    <property type="entry name" value="BAS1536-like"/>
    <property type="match status" value="1"/>
</dbReference>
<organism evidence="1 2">
    <name type="scientific">Ureibacillus yapensis</name>
    <dbReference type="NCBI Taxonomy" id="2304605"/>
    <lineage>
        <taxon>Bacteria</taxon>
        <taxon>Bacillati</taxon>
        <taxon>Bacillota</taxon>
        <taxon>Bacilli</taxon>
        <taxon>Bacillales</taxon>
        <taxon>Caryophanaceae</taxon>
        <taxon>Ureibacillus</taxon>
    </lineage>
</organism>
<comment type="caution">
    <text evidence="1">The sequence shown here is derived from an EMBL/GenBank/DDBJ whole genome shotgun (WGS) entry which is preliminary data.</text>
</comment>
<dbReference type="InterPro" id="IPR037208">
    <property type="entry name" value="Spo0E-like_sf"/>
</dbReference>
<protein>
    <submittedName>
        <fullName evidence="1">Aspartyl-phosphate phosphatase Spo0E family protein</fullName>
    </submittedName>
</protein>
<dbReference type="Pfam" id="PF09388">
    <property type="entry name" value="SpoOE-like"/>
    <property type="match status" value="1"/>
</dbReference>
<dbReference type="OrthoDB" id="2973153at2"/>
<dbReference type="AlphaFoldDB" id="A0A396SAK0"/>
<sequence length="55" mass="6608">MRRRFFRHILKLLIEMKRKDMYKKANNLGFTHPETVTCSQELDALLNIYSHKEAA</sequence>
<dbReference type="GO" id="GO:0046983">
    <property type="term" value="F:protein dimerization activity"/>
    <property type="evidence" value="ECO:0007669"/>
    <property type="project" value="InterPro"/>
</dbReference>
<evidence type="ECO:0000313" key="1">
    <source>
        <dbReference type="EMBL" id="RHW38371.1"/>
    </source>
</evidence>
<reference evidence="1 2" key="1">
    <citation type="submission" date="2018-08" db="EMBL/GenBank/DDBJ databases">
        <title>Lysinibacillus sp. YLB-03 draft genome sequence.</title>
        <authorList>
            <person name="Yu L."/>
        </authorList>
    </citation>
    <scope>NUCLEOTIDE SEQUENCE [LARGE SCALE GENOMIC DNA]</scope>
    <source>
        <strain evidence="1 2">YLB-03</strain>
    </source>
</reference>
<name>A0A396SAK0_9BACL</name>
<dbReference type="InterPro" id="IPR036638">
    <property type="entry name" value="HLH_DNA-bd_sf"/>
</dbReference>
<dbReference type="EMBL" id="QWEI01000002">
    <property type="protein sequence ID" value="RHW38371.1"/>
    <property type="molecule type" value="Genomic_DNA"/>
</dbReference>
<keyword evidence="2" id="KW-1185">Reference proteome</keyword>
<dbReference type="Gene3D" id="4.10.280.10">
    <property type="entry name" value="Helix-loop-helix DNA-binding domain"/>
    <property type="match status" value="1"/>
</dbReference>
<accession>A0A396SAK0</accession>
<proteinExistence type="predicted"/>
<evidence type="ECO:0000313" key="2">
    <source>
        <dbReference type="Proteomes" id="UP000265692"/>
    </source>
</evidence>
<dbReference type="InterPro" id="IPR018540">
    <property type="entry name" value="Spo0E-like"/>
</dbReference>
<gene>
    <name evidence="1" type="ORF">D1B33_05665</name>
</gene>